<dbReference type="SUPFAM" id="SSF48264">
    <property type="entry name" value="Cytochrome P450"/>
    <property type="match status" value="1"/>
</dbReference>
<sequence>MAVDQARANRIFLPGTYAGGVPYELFRELRAASPVCWVEEPPVGEWPAGPGYWAVLRHADVKHVLRSPGLFSSHLGATQIRDPDCAADLDFARAMMLNQDPPDHSRLRRIVAAAFTPRALRELTAAIEARAADLIAAVRPLGEADFVPLAADLPVWTLARILGVPDQDRQLLVDWSNRVIGYQDADQADSSTADPSGLTDLGRAALSHRPTALTTPDGRPVNPRSRAALADMFAYAHALAEQPPPGSIVARMRDAGLGTAEFETMFFLFAVAGNETLRNGLPGGLYSLLTHSDQYRLLRARPELTGSAVEELLRFWPPVVEFRRTATQDVEVAGVTIRRGEKVVVYHASANRDETVFPDPDRLDLTRSPNDHVSFGFGPHFCVGAQLARIQLAALLRRTVAGLPGLELAPGAEPRRLVSNFQNGLKSLLVRW</sequence>
<accession>A0ABP4IDH2</accession>
<organism evidence="3 4">
    <name type="scientific">Kitasatospora putterlickiae</name>
    <dbReference type="NCBI Taxonomy" id="221725"/>
    <lineage>
        <taxon>Bacteria</taxon>
        <taxon>Bacillati</taxon>
        <taxon>Actinomycetota</taxon>
        <taxon>Actinomycetes</taxon>
        <taxon>Kitasatosporales</taxon>
        <taxon>Streptomycetaceae</taxon>
        <taxon>Kitasatospora</taxon>
    </lineage>
</organism>
<dbReference type="PRINTS" id="PR00359">
    <property type="entry name" value="BP450"/>
</dbReference>
<keyword evidence="2" id="KW-0408">Iron</keyword>
<evidence type="ECO:0000313" key="3">
    <source>
        <dbReference type="EMBL" id="GAA1387682.1"/>
    </source>
</evidence>
<keyword evidence="2" id="KW-0503">Monooxygenase</keyword>
<dbReference type="EMBL" id="BAAAKJ010000062">
    <property type="protein sequence ID" value="GAA1387682.1"/>
    <property type="molecule type" value="Genomic_DNA"/>
</dbReference>
<keyword evidence="2" id="KW-0560">Oxidoreductase</keyword>
<dbReference type="RefSeq" id="WP_344329429.1">
    <property type="nucleotide sequence ID" value="NZ_BAAAKJ010000062.1"/>
</dbReference>
<dbReference type="Pfam" id="PF00067">
    <property type="entry name" value="p450"/>
    <property type="match status" value="1"/>
</dbReference>
<evidence type="ECO:0000256" key="1">
    <source>
        <dbReference type="ARBA" id="ARBA00010617"/>
    </source>
</evidence>
<proteinExistence type="inferred from homology"/>
<keyword evidence="4" id="KW-1185">Reference proteome</keyword>
<reference evidence="4" key="1">
    <citation type="journal article" date="2019" name="Int. J. Syst. Evol. Microbiol.">
        <title>The Global Catalogue of Microorganisms (GCM) 10K type strain sequencing project: providing services to taxonomists for standard genome sequencing and annotation.</title>
        <authorList>
            <consortium name="The Broad Institute Genomics Platform"/>
            <consortium name="The Broad Institute Genome Sequencing Center for Infectious Disease"/>
            <person name="Wu L."/>
            <person name="Ma J."/>
        </authorList>
    </citation>
    <scope>NUCLEOTIDE SEQUENCE [LARGE SCALE GENOMIC DNA]</scope>
    <source>
        <strain evidence="4">JCM 12393</strain>
    </source>
</reference>
<keyword evidence="2" id="KW-0349">Heme</keyword>
<gene>
    <name evidence="3" type="ORF">GCM10009639_13010</name>
</gene>
<comment type="similarity">
    <text evidence="1 2">Belongs to the cytochrome P450 family.</text>
</comment>
<name>A0ABP4IDH2_9ACTN</name>
<protein>
    <submittedName>
        <fullName evidence="3">Cytochrome P450</fullName>
    </submittedName>
</protein>
<evidence type="ECO:0000313" key="4">
    <source>
        <dbReference type="Proteomes" id="UP001499863"/>
    </source>
</evidence>
<dbReference type="Gene3D" id="1.10.630.10">
    <property type="entry name" value="Cytochrome P450"/>
    <property type="match status" value="1"/>
</dbReference>
<dbReference type="PROSITE" id="PS00086">
    <property type="entry name" value="CYTOCHROME_P450"/>
    <property type="match status" value="1"/>
</dbReference>
<dbReference type="CDD" id="cd11033">
    <property type="entry name" value="CYP142-like"/>
    <property type="match status" value="1"/>
</dbReference>
<dbReference type="PANTHER" id="PTHR46696">
    <property type="entry name" value="P450, PUTATIVE (EUROFUNG)-RELATED"/>
    <property type="match status" value="1"/>
</dbReference>
<dbReference type="PANTHER" id="PTHR46696:SF4">
    <property type="entry name" value="BIOTIN BIOSYNTHESIS CYTOCHROME P450"/>
    <property type="match status" value="1"/>
</dbReference>
<comment type="caution">
    <text evidence="3">The sequence shown here is derived from an EMBL/GenBank/DDBJ whole genome shotgun (WGS) entry which is preliminary data.</text>
</comment>
<evidence type="ECO:0000256" key="2">
    <source>
        <dbReference type="RuleBase" id="RU000461"/>
    </source>
</evidence>
<dbReference type="Proteomes" id="UP001499863">
    <property type="component" value="Unassembled WGS sequence"/>
</dbReference>
<dbReference type="InterPro" id="IPR002397">
    <property type="entry name" value="Cyt_P450_B"/>
</dbReference>
<dbReference type="InterPro" id="IPR036396">
    <property type="entry name" value="Cyt_P450_sf"/>
</dbReference>
<dbReference type="InterPro" id="IPR001128">
    <property type="entry name" value="Cyt_P450"/>
</dbReference>
<dbReference type="PRINTS" id="PR00385">
    <property type="entry name" value="P450"/>
</dbReference>
<dbReference type="InterPro" id="IPR017972">
    <property type="entry name" value="Cyt_P450_CS"/>
</dbReference>
<keyword evidence="2" id="KW-0479">Metal-binding</keyword>